<dbReference type="AlphaFoldDB" id="A0A1H9BDB8"/>
<feature type="region of interest" description="Disordered" evidence="1">
    <location>
        <begin position="21"/>
        <end position="46"/>
    </location>
</feature>
<organism evidence="2 3">
    <name type="scientific">Neolewinella agarilytica</name>
    <dbReference type="NCBI Taxonomy" id="478744"/>
    <lineage>
        <taxon>Bacteria</taxon>
        <taxon>Pseudomonadati</taxon>
        <taxon>Bacteroidota</taxon>
        <taxon>Saprospiria</taxon>
        <taxon>Saprospirales</taxon>
        <taxon>Lewinellaceae</taxon>
        <taxon>Neolewinella</taxon>
    </lineage>
</organism>
<dbReference type="EMBL" id="FOFB01000003">
    <property type="protein sequence ID" value="SEP86717.1"/>
    <property type="molecule type" value="Genomic_DNA"/>
</dbReference>
<dbReference type="Proteomes" id="UP000199021">
    <property type="component" value="Unassembled WGS sequence"/>
</dbReference>
<gene>
    <name evidence="2" type="ORF">SAMN05444359_10372</name>
</gene>
<name>A0A1H9BDB8_9BACT</name>
<sequence>MEALEAISHLPYIAAYKMRQPTRLSDHPTTKNGDDPHPPKRAGPSCTVRIPISRVLSSPPEGGELHHLSRPGIATGLYLPTRIAPERTDGPPAAASGNNTARYFNPRGLPTLRVTTQRRALLPHVFTLTLPRRERRFSFLWHFPYLPHSGGPGR</sequence>
<protein>
    <submittedName>
        <fullName evidence="2">Uncharacterized protein</fullName>
    </submittedName>
</protein>
<reference evidence="3" key="1">
    <citation type="submission" date="2016-10" db="EMBL/GenBank/DDBJ databases">
        <authorList>
            <person name="Varghese N."/>
            <person name="Submissions S."/>
        </authorList>
    </citation>
    <scope>NUCLEOTIDE SEQUENCE [LARGE SCALE GENOMIC DNA]</scope>
    <source>
        <strain evidence="3">DSM 24740</strain>
    </source>
</reference>
<feature type="compositionally biased region" description="Basic and acidic residues" evidence="1">
    <location>
        <begin position="24"/>
        <end position="38"/>
    </location>
</feature>
<keyword evidence="3" id="KW-1185">Reference proteome</keyword>
<proteinExistence type="predicted"/>
<evidence type="ECO:0000313" key="3">
    <source>
        <dbReference type="Proteomes" id="UP000199021"/>
    </source>
</evidence>
<accession>A0A1H9BDB8</accession>
<dbReference type="InParanoid" id="A0A1H9BDB8"/>
<evidence type="ECO:0000256" key="1">
    <source>
        <dbReference type="SAM" id="MobiDB-lite"/>
    </source>
</evidence>
<evidence type="ECO:0000313" key="2">
    <source>
        <dbReference type="EMBL" id="SEP86717.1"/>
    </source>
</evidence>